<dbReference type="OrthoDB" id="5406607at2759"/>
<dbReference type="EMBL" id="ML994642">
    <property type="protein sequence ID" value="KAF2183441.1"/>
    <property type="molecule type" value="Genomic_DNA"/>
</dbReference>
<protein>
    <submittedName>
        <fullName evidence="1">Uncharacterized protein</fullName>
    </submittedName>
</protein>
<accession>A0A6A6DUV1</accession>
<evidence type="ECO:0000313" key="2">
    <source>
        <dbReference type="Proteomes" id="UP000800200"/>
    </source>
</evidence>
<reference evidence="1" key="1">
    <citation type="journal article" date="2020" name="Stud. Mycol.">
        <title>101 Dothideomycetes genomes: a test case for predicting lifestyles and emergence of pathogens.</title>
        <authorList>
            <person name="Haridas S."/>
            <person name="Albert R."/>
            <person name="Binder M."/>
            <person name="Bloem J."/>
            <person name="Labutti K."/>
            <person name="Salamov A."/>
            <person name="Andreopoulos B."/>
            <person name="Baker S."/>
            <person name="Barry K."/>
            <person name="Bills G."/>
            <person name="Bluhm B."/>
            <person name="Cannon C."/>
            <person name="Castanera R."/>
            <person name="Culley D."/>
            <person name="Daum C."/>
            <person name="Ezra D."/>
            <person name="Gonzalez J."/>
            <person name="Henrissat B."/>
            <person name="Kuo A."/>
            <person name="Liang C."/>
            <person name="Lipzen A."/>
            <person name="Lutzoni F."/>
            <person name="Magnuson J."/>
            <person name="Mondo S."/>
            <person name="Nolan M."/>
            <person name="Ohm R."/>
            <person name="Pangilinan J."/>
            <person name="Park H.-J."/>
            <person name="Ramirez L."/>
            <person name="Alfaro M."/>
            <person name="Sun H."/>
            <person name="Tritt A."/>
            <person name="Yoshinaga Y."/>
            <person name="Zwiers L.-H."/>
            <person name="Turgeon B."/>
            <person name="Goodwin S."/>
            <person name="Spatafora J."/>
            <person name="Crous P."/>
            <person name="Grigoriev I."/>
        </authorList>
    </citation>
    <scope>NUCLEOTIDE SEQUENCE</scope>
    <source>
        <strain evidence="1">CBS 207.26</strain>
    </source>
</reference>
<keyword evidence="2" id="KW-1185">Reference proteome</keyword>
<gene>
    <name evidence="1" type="ORF">K469DRAFT_710598</name>
</gene>
<organism evidence="1 2">
    <name type="scientific">Zopfia rhizophila CBS 207.26</name>
    <dbReference type="NCBI Taxonomy" id="1314779"/>
    <lineage>
        <taxon>Eukaryota</taxon>
        <taxon>Fungi</taxon>
        <taxon>Dikarya</taxon>
        <taxon>Ascomycota</taxon>
        <taxon>Pezizomycotina</taxon>
        <taxon>Dothideomycetes</taxon>
        <taxon>Dothideomycetes incertae sedis</taxon>
        <taxon>Zopfiaceae</taxon>
        <taxon>Zopfia</taxon>
    </lineage>
</organism>
<proteinExistence type="predicted"/>
<evidence type="ECO:0000313" key="1">
    <source>
        <dbReference type="EMBL" id="KAF2183441.1"/>
    </source>
</evidence>
<dbReference type="Proteomes" id="UP000800200">
    <property type="component" value="Unassembled WGS sequence"/>
</dbReference>
<name>A0A6A6DUV1_9PEZI</name>
<dbReference type="AlphaFoldDB" id="A0A6A6DUV1"/>
<sequence>MSVINLLGNPMVPTYPTPCLIESAALVKARDEDGVKIDGIVGRLEETDEEKLIQRLEREDGLYIIPRYMYSHPMSPWPSLFCAIMSAIAIAINLEISGSKNGSSMHLERAWMLLWLGSCGEVRASYPTYSSLSRSSAGIGLQSRSVYAPTKFYVAGVWAGFCNWRLCSGRQNDQGIRFARTLRMKASVRISQSTRL</sequence>